<sequence>MQFTTLLSTAVLALGVTASPVFGTANKAPASVEDRAAWMFEYCDGTGLSGSCHQKSSDGNLNICEDIAAAGGAEIKSIKTFSGFDCWTYKDSGCNGLATRYVAGTYNNPAAFKTWRCYQGSGSPSA</sequence>
<gene>
    <name evidence="2" type="ORF">PGQ11_005758</name>
</gene>
<evidence type="ECO:0000313" key="2">
    <source>
        <dbReference type="EMBL" id="KAK8875244.1"/>
    </source>
</evidence>
<comment type="caution">
    <text evidence="2">The sequence shown here is derived from an EMBL/GenBank/DDBJ whole genome shotgun (WGS) entry which is preliminary data.</text>
</comment>
<keyword evidence="1" id="KW-0732">Signal</keyword>
<accession>A0ABR2JBW0</accession>
<organism evidence="2 3">
    <name type="scientific">Apiospora arundinis</name>
    <dbReference type="NCBI Taxonomy" id="335852"/>
    <lineage>
        <taxon>Eukaryota</taxon>
        <taxon>Fungi</taxon>
        <taxon>Dikarya</taxon>
        <taxon>Ascomycota</taxon>
        <taxon>Pezizomycotina</taxon>
        <taxon>Sordariomycetes</taxon>
        <taxon>Xylariomycetidae</taxon>
        <taxon>Amphisphaeriales</taxon>
        <taxon>Apiosporaceae</taxon>
        <taxon>Apiospora</taxon>
    </lineage>
</organism>
<protein>
    <submittedName>
        <fullName evidence="2">Uncharacterized protein</fullName>
    </submittedName>
</protein>
<reference evidence="2 3" key="1">
    <citation type="journal article" date="2024" name="IMA Fungus">
        <title>Apiospora arundinis, a panoply of carbohydrate-active enzymes and secondary metabolites.</title>
        <authorList>
            <person name="Sorensen T."/>
            <person name="Petersen C."/>
            <person name="Muurmann A.T."/>
            <person name="Christiansen J.V."/>
            <person name="Brundto M.L."/>
            <person name="Overgaard C.K."/>
            <person name="Boysen A.T."/>
            <person name="Wollenberg R.D."/>
            <person name="Larsen T.O."/>
            <person name="Sorensen J.L."/>
            <person name="Nielsen K.L."/>
            <person name="Sondergaard T.E."/>
        </authorList>
    </citation>
    <scope>NUCLEOTIDE SEQUENCE [LARGE SCALE GENOMIC DNA]</scope>
    <source>
        <strain evidence="2 3">AAU 773</strain>
    </source>
</reference>
<feature type="signal peptide" evidence="1">
    <location>
        <begin position="1"/>
        <end position="18"/>
    </location>
</feature>
<proteinExistence type="predicted"/>
<name>A0ABR2JBW0_9PEZI</name>
<evidence type="ECO:0000313" key="3">
    <source>
        <dbReference type="Proteomes" id="UP001390339"/>
    </source>
</evidence>
<evidence type="ECO:0000256" key="1">
    <source>
        <dbReference type="SAM" id="SignalP"/>
    </source>
</evidence>
<keyword evidence="3" id="KW-1185">Reference proteome</keyword>
<feature type="chain" id="PRO_5046145068" evidence="1">
    <location>
        <begin position="19"/>
        <end position="126"/>
    </location>
</feature>
<dbReference type="EMBL" id="JAPCWZ010000003">
    <property type="protein sequence ID" value="KAK8875244.1"/>
    <property type="molecule type" value="Genomic_DNA"/>
</dbReference>
<dbReference type="Proteomes" id="UP001390339">
    <property type="component" value="Unassembled WGS sequence"/>
</dbReference>